<dbReference type="SUPFAM" id="SSF74788">
    <property type="entry name" value="Cullin repeat-like"/>
    <property type="match status" value="1"/>
</dbReference>
<dbReference type="Pfam" id="PF03081">
    <property type="entry name" value="Exo70_C"/>
    <property type="match status" value="1"/>
</dbReference>
<evidence type="ECO:0000256" key="4">
    <source>
        <dbReference type="RuleBase" id="RU365026"/>
    </source>
</evidence>
<comment type="subcellular location">
    <subcellularLocation>
        <location evidence="4">Bud</location>
    </subcellularLocation>
    <subcellularLocation>
        <location evidence="4">Bud neck</location>
    </subcellularLocation>
</comment>
<dbReference type="GO" id="GO:0000145">
    <property type="term" value="C:exocyst"/>
    <property type="evidence" value="ECO:0007669"/>
    <property type="project" value="InterPro"/>
</dbReference>
<dbReference type="GO" id="GO:0005935">
    <property type="term" value="C:cellular bud neck"/>
    <property type="evidence" value="ECO:0007669"/>
    <property type="project" value="UniProtKB-SubCell"/>
</dbReference>
<evidence type="ECO:0000256" key="1">
    <source>
        <dbReference type="ARBA" id="ARBA00006756"/>
    </source>
</evidence>
<comment type="similarity">
    <text evidence="1 4">Belongs to the EXO70 family.</text>
</comment>
<comment type="function">
    <text evidence="4">Involved in the secretory pathway as part of the exocyst complex which tethers secretory vesicles to the sites of exocytosis. Also plays a role in the assembly of the exocyst.</text>
</comment>
<dbReference type="Proteomes" id="UP000812966">
    <property type="component" value="Unassembled WGS sequence"/>
</dbReference>
<keyword evidence="3 4" id="KW-0268">Exocytosis</keyword>
<gene>
    <name evidence="6" type="ORF">FFLO_00349</name>
</gene>
<evidence type="ECO:0000313" key="7">
    <source>
        <dbReference type="Proteomes" id="UP000812966"/>
    </source>
</evidence>
<reference evidence="6" key="1">
    <citation type="submission" date="2020-04" db="EMBL/GenBank/DDBJ databases">
        <title>Analysis of mating type loci in Filobasidium floriforme.</title>
        <authorList>
            <person name="Nowrousian M."/>
        </authorList>
    </citation>
    <scope>NUCLEOTIDE SEQUENCE</scope>
    <source>
        <strain evidence="6">CBS 6242</strain>
    </source>
</reference>
<protein>
    <recommendedName>
        <fullName evidence="4">Exocyst complex protein EXO70</fullName>
    </recommendedName>
</protein>
<dbReference type="GO" id="GO:0006887">
    <property type="term" value="P:exocytosis"/>
    <property type="evidence" value="ECO:0007669"/>
    <property type="project" value="UniProtKB-KW"/>
</dbReference>
<dbReference type="InterPro" id="IPR016159">
    <property type="entry name" value="Cullin_repeat-like_dom_sf"/>
</dbReference>
<dbReference type="Gene3D" id="1.20.1280.170">
    <property type="entry name" value="Exocyst complex component Exo70"/>
    <property type="match status" value="1"/>
</dbReference>
<dbReference type="InterPro" id="IPR004140">
    <property type="entry name" value="Exo70"/>
</dbReference>
<dbReference type="AlphaFoldDB" id="A0A8K0NQZ2"/>
<organism evidence="6 7">
    <name type="scientific">Filobasidium floriforme</name>
    <dbReference type="NCBI Taxonomy" id="5210"/>
    <lineage>
        <taxon>Eukaryota</taxon>
        <taxon>Fungi</taxon>
        <taxon>Dikarya</taxon>
        <taxon>Basidiomycota</taxon>
        <taxon>Agaricomycotina</taxon>
        <taxon>Tremellomycetes</taxon>
        <taxon>Filobasidiales</taxon>
        <taxon>Filobasidiaceae</taxon>
        <taxon>Filobasidium</taxon>
    </lineage>
</organism>
<proteinExistence type="inferred from homology"/>
<dbReference type="GO" id="GO:0015031">
    <property type="term" value="P:protein transport"/>
    <property type="evidence" value="ECO:0007669"/>
    <property type="project" value="UniProtKB-KW"/>
</dbReference>
<sequence>MEEEAELALLEQRLQQTNQLASRMTGLLSQLDTRLSRLDKTVAPFGIQNLTREASNIDIALAILSGENVRTEIIKSEFAVGKHEEKIISQVPAYSQFDEYTGAVNRILKEIDRLSKNDLRSSEAHIRDFSKLVDLATRNLVSLMLKICREATEQSPDMEGIVRSGPSTPANAIPTLPLITRVYTYLSSLPKSSSHSCSPSTHSAMTSAKEGYLTSRRDYIVTRCINPVVREFDQLTEGPMSPGREEEGRREKCRIIARVAEGLRILMQTEYDLINHLFPPATTSALLTIFKSPIKTLNDLLTTQTNTIKRSLNANTFYALELYQTLNGLQVQWEESVRQLLGDQDMEKTVAEAAAAMRGACLRSFPEILVDVRTPAAAGTRDVGTSSVADITYTTVTYLENLSSYEATVTDLLTSLGDRNWLMGAQTGQQPRSGGEDGILQHFIADLLSALISSLDNRSRSMRKPVSSIYMLNNLSYMRNNLILSNQSAANDIMGSTAEDILNSAYRDAKARYLDAWRELVGLLAEPTSSGRFGVVGVGGDKQAVKDSLANFFNRLDELEVLSRQHTLSRQDPNLRERLHADVRNLVVPAFQSYMAKKHAEKYSKSSPADVENRLAALIR</sequence>
<evidence type="ECO:0000256" key="3">
    <source>
        <dbReference type="ARBA" id="ARBA00022483"/>
    </source>
</evidence>
<evidence type="ECO:0000259" key="5">
    <source>
        <dbReference type="Pfam" id="PF03081"/>
    </source>
</evidence>
<evidence type="ECO:0000313" key="6">
    <source>
        <dbReference type="EMBL" id="KAG7575359.1"/>
    </source>
</evidence>
<dbReference type="Pfam" id="PF20669">
    <property type="entry name" value="Exo70_N"/>
    <property type="match status" value="1"/>
</dbReference>
<keyword evidence="7" id="KW-1185">Reference proteome</keyword>
<dbReference type="EMBL" id="JABELV010000004">
    <property type="protein sequence ID" value="KAG7575359.1"/>
    <property type="molecule type" value="Genomic_DNA"/>
</dbReference>
<dbReference type="PANTHER" id="PTHR12542:SF41">
    <property type="entry name" value="EXOCYST COMPLEX COMPONENT 7"/>
    <property type="match status" value="1"/>
</dbReference>
<dbReference type="OrthoDB" id="1922221at2759"/>
<evidence type="ECO:0000256" key="2">
    <source>
        <dbReference type="ARBA" id="ARBA00022448"/>
    </source>
</evidence>
<dbReference type="InterPro" id="IPR046364">
    <property type="entry name" value="Exo70_C"/>
</dbReference>
<dbReference type="GO" id="GO:0005546">
    <property type="term" value="F:phosphatidylinositol-4,5-bisphosphate binding"/>
    <property type="evidence" value="ECO:0007669"/>
    <property type="project" value="InterPro"/>
</dbReference>
<keyword evidence="2 4" id="KW-0813">Transport</keyword>
<comment type="caution">
    <text evidence="6">The sequence shown here is derived from an EMBL/GenBank/DDBJ whole genome shotgun (WGS) entry which is preliminary data.</text>
</comment>
<feature type="domain" description="Exocyst complex subunit Exo70 C-terminal" evidence="5">
    <location>
        <begin position="257"/>
        <end position="616"/>
    </location>
</feature>
<accession>A0A8K0NQZ2</accession>
<keyword evidence="4" id="KW-0653">Protein transport</keyword>
<dbReference type="PANTHER" id="PTHR12542">
    <property type="entry name" value="EXOCYST COMPLEX PROTEIN EXO70"/>
    <property type="match status" value="1"/>
</dbReference>
<name>A0A8K0NQZ2_9TREE</name>